<organism evidence="2 3">
    <name type="scientific">Araneus ventricosus</name>
    <name type="common">Orbweaver spider</name>
    <name type="synonym">Epeira ventricosa</name>
    <dbReference type="NCBI Taxonomy" id="182803"/>
    <lineage>
        <taxon>Eukaryota</taxon>
        <taxon>Metazoa</taxon>
        <taxon>Ecdysozoa</taxon>
        <taxon>Arthropoda</taxon>
        <taxon>Chelicerata</taxon>
        <taxon>Arachnida</taxon>
        <taxon>Araneae</taxon>
        <taxon>Araneomorphae</taxon>
        <taxon>Entelegynae</taxon>
        <taxon>Araneoidea</taxon>
        <taxon>Araneidae</taxon>
        <taxon>Araneus</taxon>
    </lineage>
</organism>
<evidence type="ECO:0000313" key="2">
    <source>
        <dbReference type="EMBL" id="GBN59396.1"/>
    </source>
</evidence>
<feature type="compositionally biased region" description="Polar residues" evidence="1">
    <location>
        <begin position="69"/>
        <end position="86"/>
    </location>
</feature>
<sequence>MLMFLYLSETSLDVLGVSYQAQCSKNQKLAPYHHRGSTRLNSPLLTCRGPWIHEVVSISVHVHLPETIGNETRQTRQHVSSHQQTNGGVGEPRRDIKLCAVQSTTVHERHFDSESQYQ</sequence>
<keyword evidence="3" id="KW-1185">Reference proteome</keyword>
<evidence type="ECO:0000313" key="3">
    <source>
        <dbReference type="Proteomes" id="UP000499080"/>
    </source>
</evidence>
<reference evidence="2 3" key="1">
    <citation type="journal article" date="2019" name="Sci. Rep.">
        <title>Orb-weaving spider Araneus ventricosus genome elucidates the spidroin gene catalogue.</title>
        <authorList>
            <person name="Kono N."/>
            <person name="Nakamura H."/>
            <person name="Ohtoshi R."/>
            <person name="Moran D.A.P."/>
            <person name="Shinohara A."/>
            <person name="Yoshida Y."/>
            <person name="Fujiwara M."/>
            <person name="Mori M."/>
            <person name="Tomita M."/>
            <person name="Arakawa K."/>
        </authorList>
    </citation>
    <scope>NUCLEOTIDE SEQUENCE [LARGE SCALE GENOMIC DNA]</scope>
</reference>
<accession>A0A4Y2QAT6</accession>
<proteinExistence type="predicted"/>
<protein>
    <submittedName>
        <fullName evidence="2">Uncharacterized protein</fullName>
    </submittedName>
</protein>
<feature type="region of interest" description="Disordered" evidence="1">
    <location>
        <begin position="69"/>
        <end position="94"/>
    </location>
</feature>
<name>A0A4Y2QAT6_ARAVE</name>
<evidence type="ECO:0000256" key="1">
    <source>
        <dbReference type="SAM" id="MobiDB-lite"/>
    </source>
</evidence>
<dbReference type="Proteomes" id="UP000499080">
    <property type="component" value="Unassembled WGS sequence"/>
</dbReference>
<gene>
    <name evidence="2" type="ORF">AVEN_202009_1</name>
</gene>
<dbReference type="EMBL" id="BGPR01013134">
    <property type="protein sequence ID" value="GBN59396.1"/>
    <property type="molecule type" value="Genomic_DNA"/>
</dbReference>
<dbReference type="AlphaFoldDB" id="A0A4Y2QAT6"/>
<comment type="caution">
    <text evidence="2">The sequence shown here is derived from an EMBL/GenBank/DDBJ whole genome shotgun (WGS) entry which is preliminary data.</text>
</comment>